<dbReference type="RefSeq" id="WP_349138944.1">
    <property type="nucleotide sequence ID" value="NZ_JBBMFT010000001.1"/>
</dbReference>
<protein>
    <submittedName>
        <fullName evidence="3">YdcF family protein</fullName>
    </submittedName>
</protein>
<reference evidence="3 4" key="1">
    <citation type="submission" date="2024-03" db="EMBL/GenBank/DDBJ databases">
        <title>Human intestinal bacterial collection.</title>
        <authorList>
            <person name="Pauvert C."/>
            <person name="Hitch T.C.A."/>
            <person name="Clavel T."/>
        </authorList>
    </citation>
    <scope>NUCLEOTIDE SEQUENCE [LARGE SCALE GENOMIC DNA]</scope>
    <source>
        <strain evidence="3 4">CLA-AP-H34</strain>
    </source>
</reference>
<dbReference type="EMBL" id="JBBMFT010000001">
    <property type="protein sequence ID" value="MEQ2455247.1"/>
    <property type="molecule type" value="Genomic_DNA"/>
</dbReference>
<proteinExistence type="predicted"/>
<accession>A0ABV1EMU5</accession>
<keyword evidence="1" id="KW-1133">Transmembrane helix</keyword>
<evidence type="ECO:0000313" key="4">
    <source>
        <dbReference type="Proteomes" id="UP001440599"/>
    </source>
</evidence>
<keyword evidence="1" id="KW-0812">Transmembrane</keyword>
<dbReference type="PANTHER" id="PTHR30336">
    <property type="entry name" value="INNER MEMBRANE PROTEIN, PROBABLE PERMEASE"/>
    <property type="match status" value="1"/>
</dbReference>
<dbReference type="Pfam" id="PF02698">
    <property type="entry name" value="DUF218"/>
    <property type="match status" value="1"/>
</dbReference>
<evidence type="ECO:0000313" key="3">
    <source>
        <dbReference type="EMBL" id="MEQ2455247.1"/>
    </source>
</evidence>
<sequence>MRKKSAYHPYEGRRKPLWLKVLLALLLAGAVTFGGLFGAVMYGAYDHITGDPGIMVILGCQVKPWGPSILLQDRLDKALDYLESHPDVQIVVSGGQGADEPTTEAQAMHDYLVEHGIAAERIWQEDQSHNTWQNVQYTLALLDEEGVDPEEPVLLVSSGFHLTRARMLWDRAAEKETHPLSTLAAPCTHVPSRLKMYIREPLALVKSFIVDR</sequence>
<organism evidence="3 4">
    <name type="scientific">Flavonifractor hominis</name>
    <dbReference type="NCBI Taxonomy" id="3133178"/>
    <lineage>
        <taxon>Bacteria</taxon>
        <taxon>Bacillati</taxon>
        <taxon>Bacillota</taxon>
        <taxon>Clostridia</taxon>
        <taxon>Eubacteriales</taxon>
        <taxon>Oscillospiraceae</taxon>
        <taxon>Flavonifractor</taxon>
    </lineage>
</organism>
<comment type="caution">
    <text evidence="3">The sequence shown here is derived from an EMBL/GenBank/DDBJ whole genome shotgun (WGS) entry which is preliminary data.</text>
</comment>
<name>A0ABV1EMU5_9FIRM</name>
<feature type="transmembrane region" description="Helical" evidence="1">
    <location>
        <begin position="21"/>
        <end position="45"/>
    </location>
</feature>
<gene>
    <name evidence="3" type="ORF">WMO45_01830</name>
</gene>
<evidence type="ECO:0000256" key="1">
    <source>
        <dbReference type="SAM" id="Phobius"/>
    </source>
</evidence>
<dbReference type="CDD" id="cd06259">
    <property type="entry name" value="YdcF-like"/>
    <property type="match status" value="1"/>
</dbReference>
<dbReference type="InterPro" id="IPR051599">
    <property type="entry name" value="Cell_Envelope_Assoc"/>
</dbReference>
<feature type="domain" description="DUF218" evidence="2">
    <location>
        <begin position="55"/>
        <end position="200"/>
    </location>
</feature>
<evidence type="ECO:0000259" key="2">
    <source>
        <dbReference type="Pfam" id="PF02698"/>
    </source>
</evidence>
<keyword evidence="1" id="KW-0472">Membrane</keyword>
<dbReference type="Gene3D" id="3.40.50.620">
    <property type="entry name" value="HUPs"/>
    <property type="match status" value="1"/>
</dbReference>
<keyword evidence="4" id="KW-1185">Reference proteome</keyword>
<dbReference type="InterPro" id="IPR003848">
    <property type="entry name" value="DUF218"/>
</dbReference>
<dbReference type="PANTHER" id="PTHR30336:SF4">
    <property type="entry name" value="ENVELOPE BIOGENESIS FACTOR ELYC"/>
    <property type="match status" value="1"/>
</dbReference>
<dbReference type="Proteomes" id="UP001440599">
    <property type="component" value="Unassembled WGS sequence"/>
</dbReference>
<dbReference type="InterPro" id="IPR014729">
    <property type="entry name" value="Rossmann-like_a/b/a_fold"/>
</dbReference>